<accession>A0A096D1F5</accession>
<feature type="region of interest" description="Disordered" evidence="1">
    <location>
        <begin position="32"/>
        <end position="69"/>
    </location>
</feature>
<protein>
    <submittedName>
        <fullName evidence="2">Uncharacterized protein</fullName>
    </submittedName>
</protein>
<dbReference type="HOGENOM" id="CLU_1187151_0_0_9"/>
<evidence type="ECO:0000313" key="2">
    <source>
        <dbReference type="EMBL" id="KGF51294.1"/>
    </source>
</evidence>
<dbReference type="Proteomes" id="UP000029585">
    <property type="component" value="Unassembled WGS sequence"/>
</dbReference>
<gene>
    <name evidence="2" type="ORF">HMPREF9460_04291</name>
</gene>
<sequence>MTGQARQGAAANGSGPLRFFCRGPHRRAAIKAAPTRTDTLSVGRGLAPAAVPQGPNTSRPRRRKVRSRRDALAWASLPPLPCSSSPQPTHCVGLGWGPQQLGGQKTGPLPMAAPLAVPSVVTPHTLRHGALLTAPQKTPCAFGTTAFLSARRAVRLLPGIQRFALLEVEESVHTQVLRHVALVVAKSAPVGTPLPGHPSLRSLAPPLPNRPTALGSVGDPRSWATQKAGPLPLAV</sequence>
<dbReference type="AlphaFoldDB" id="A0A096D1F5"/>
<keyword evidence="3" id="KW-1185">Reference proteome</keyword>
<evidence type="ECO:0000256" key="1">
    <source>
        <dbReference type="SAM" id="MobiDB-lite"/>
    </source>
</evidence>
<name>A0A096D1F5_FLAPL</name>
<feature type="region of interest" description="Disordered" evidence="1">
    <location>
        <begin position="195"/>
        <end position="235"/>
    </location>
</feature>
<dbReference type="EMBL" id="ADLO01000159">
    <property type="protein sequence ID" value="KGF51294.1"/>
    <property type="molecule type" value="Genomic_DNA"/>
</dbReference>
<proteinExistence type="predicted"/>
<organism evidence="2 3">
    <name type="scientific">Flavonifractor plautii 1_3_50AFAA</name>
    <dbReference type="NCBI Taxonomy" id="742738"/>
    <lineage>
        <taxon>Bacteria</taxon>
        <taxon>Bacillati</taxon>
        <taxon>Bacillota</taxon>
        <taxon>Clostridia</taxon>
        <taxon>Eubacteriales</taxon>
        <taxon>Oscillospiraceae</taxon>
        <taxon>Flavonifractor</taxon>
    </lineage>
</organism>
<evidence type="ECO:0000313" key="3">
    <source>
        <dbReference type="Proteomes" id="UP000029585"/>
    </source>
</evidence>
<comment type="caution">
    <text evidence="2">The sequence shown here is derived from an EMBL/GenBank/DDBJ whole genome shotgun (WGS) entry which is preliminary data.</text>
</comment>
<feature type="non-terminal residue" evidence="2">
    <location>
        <position position="235"/>
    </location>
</feature>
<reference evidence="2 3" key="1">
    <citation type="submission" date="2011-08" db="EMBL/GenBank/DDBJ databases">
        <title>The Genome Sequence of Clostridium orbiscindens 1_3_50AFAA.</title>
        <authorList>
            <consortium name="The Broad Institute Genome Sequencing Platform"/>
            <person name="Earl A."/>
            <person name="Ward D."/>
            <person name="Feldgarden M."/>
            <person name="Gevers D."/>
            <person name="Daigneault M."/>
            <person name="Strauss J."/>
            <person name="Allen-Vercoe E."/>
            <person name="Young S.K."/>
            <person name="Zeng Q."/>
            <person name="Gargeya S."/>
            <person name="Fitzgerald M."/>
            <person name="Haas B."/>
            <person name="Abouelleil A."/>
            <person name="Alvarado L."/>
            <person name="Arachchi H.M."/>
            <person name="Berlin A."/>
            <person name="Brown A."/>
            <person name="Chapman S.B."/>
            <person name="Chen Z."/>
            <person name="Dunbar C."/>
            <person name="Freedman E."/>
            <person name="Gearin G."/>
            <person name="Gellesch M."/>
            <person name="Goldberg J."/>
            <person name="Griggs A."/>
            <person name="Gujja S."/>
            <person name="Heiman D."/>
            <person name="Howarth C."/>
            <person name="Larson L."/>
            <person name="Lui A."/>
            <person name="MacDonald P.J.P."/>
            <person name="Montmayeur A."/>
            <person name="Murphy C."/>
            <person name="Neiman D."/>
            <person name="Pearson M."/>
            <person name="Priest M."/>
            <person name="Roberts A."/>
            <person name="Saif S."/>
            <person name="Shea T."/>
            <person name="Shenoy N."/>
            <person name="Sisk P."/>
            <person name="Stolte C."/>
            <person name="Sykes S."/>
            <person name="Wortman J."/>
            <person name="Nusbaum C."/>
            <person name="Birren B."/>
        </authorList>
    </citation>
    <scope>NUCLEOTIDE SEQUENCE [LARGE SCALE GENOMIC DNA]</scope>
    <source>
        <strain evidence="2 3">1_3_50AFAA</strain>
    </source>
</reference>